<accession>A0A8D8AIM2</accession>
<dbReference type="EMBL" id="HBUE01033604">
    <property type="protein sequence ID" value="CAG6457899.1"/>
    <property type="molecule type" value="Transcribed_RNA"/>
</dbReference>
<dbReference type="EMBL" id="HBUE01179658">
    <property type="protein sequence ID" value="CAG6519621.1"/>
    <property type="molecule type" value="Transcribed_RNA"/>
</dbReference>
<sequence>MHNESPTFFLLFHTLTIVIRIRTKAHTVLHSHLYNIQKALFFFQISRWRRSRPRRRSLSASLASLSMVDASSQATATQLTSDRGNQPRIEPSPRPAYQLSADSGYQSTLQCNVHTKH</sequence>
<reference evidence="2" key="1">
    <citation type="submission" date="2021-05" db="EMBL/GenBank/DDBJ databases">
        <authorList>
            <person name="Alioto T."/>
            <person name="Alioto T."/>
            <person name="Gomez Garrido J."/>
        </authorList>
    </citation>
    <scope>NUCLEOTIDE SEQUENCE</scope>
</reference>
<protein>
    <submittedName>
        <fullName evidence="2">(northern house mosquito) hypothetical protein</fullName>
    </submittedName>
</protein>
<organism evidence="2">
    <name type="scientific">Culex pipiens</name>
    <name type="common">House mosquito</name>
    <dbReference type="NCBI Taxonomy" id="7175"/>
    <lineage>
        <taxon>Eukaryota</taxon>
        <taxon>Metazoa</taxon>
        <taxon>Ecdysozoa</taxon>
        <taxon>Arthropoda</taxon>
        <taxon>Hexapoda</taxon>
        <taxon>Insecta</taxon>
        <taxon>Pterygota</taxon>
        <taxon>Neoptera</taxon>
        <taxon>Endopterygota</taxon>
        <taxon>Diptera</taxon>
        <taxon>Nematocera</taxon>
        <taxon>Culicoidea</taxon>
        <taxon>Culicidae</taxon>
        <taxon>Culicinae</taxon>
        <taxon>Culicini</taxon>
        <taxon>Culex</taxon>
        <taxon>Culex</taxon>
    </lineage>
</organism>
<evidence type="ECO:0000256" key="1">
    <source>
        <dbReference type="SAM" id="MobiDB-lite"/>
    </source>
</evidence>
<name>A0A8D8AIM2_CULPI</name>
<feature type="region of interest" description="Disordered" evidence="1">
    <location>
        <begin position="66"/>
        <end position="105"/>
    </location>
</feature>
<dbReference type="AlphaFoldDB" id="A0A8D8AIM2"/>
<evidence type="ECO:0000313" key="2">
    <source>
        <dbReference type="EMBL" id="CAG6457899.1"/>
    </source>
</evidence>
<feature type="compositionally biased region" description="Polar residues" evidence="1">
    <location>
        <begin position="73"/>
        <end position="84"/>
    </location>
</feature>
<proteinExistence type="predicted"/>
<dbReference type="EMBL" id="HBUE01285240">
    <property type="protein sequence ID" value="CAG6571172.1"/>
    <property type="molecule type" value="Transcribed_RNA"/>
</dbReference>